<dbReference type="InterPro" id="IPR016181">
    <property type="entry name" value="Acyl_CoA_acyltransferase"/>
</dbReference>
<sequence length="141" mass="16495">MIRLFEYRDLDKIIEIWLEGNLQAHAFIGEEHWKQNYESVKSVLPNAEVYVYEEAGEIRGFIGMDADYISGLFIKEEYRGRGIGHQLIETAKRKKRLSLHVYERNTGAVAFYRAEGFTVQQSMTEKETGEREFLMVYGESE</sequence>
<evidence type="ECO:0000256" key="2">
    <source>
        <dbReference type="ARBA" id="ARBA00023315"/>
    </source>
</evidence>
<feature type="domain" description="N-acetyltransferase" evidence="3">
    <location>
        <begin position="1"/>
        <end position="140"/>
    </location>
</feature>
<dbReference type="InterPro" id="IPR000182">
    <property type="entry name" value="GNAT_dom"/>
</dbReference>
<dbReference type="CDD" id="cd04301">
    <property type="entry name" value="NAT_SF"/>
    <property type="match status" value="1"/>
</dbReference>
<keyword evidence="2" id="KW-0012">Acyltransferase</keyword>
<evidence type="ECO:0000313" key="4">
    <source>
        <dbReference type="EMBL" id="RGI98792.1"/>
    </source>
</evidence>
<dbReference type="PANTHER" id="PTHR43800">
    <property type="entry name" value="PEPTIDYL-LYSINE N-ACETYLTRANSFERASE YJAB"/>
    <property type="match status" value="1"/>
</dbReference>
<keyword evidence="1 4" id="KW-0808">Transferase</keyword>
<dbReference type="AlphaFoldDB" id="A0A374P347"/>
<evidence type="ECO:0000256" key="1">
    <source>
        <dbReference type="ARBA" id="ARBA00022679"/>
    </source>
</evidence>
<comment type="caution">
    <text evidence="4">The sequence shown here is derived from an EMBL/GenBank/DDBJ whole genome shotgun (WGS) entry which is preliminary data.</text>
</comment>
<dbReference type="SUPFAM" id="SSF55729">
    <property type="entry name" value="Acyl-CoA N-acyltransferases (Nat)"/>
    <property type="match status" value="1"/>
</dbReference>
<proteinExistence type="predicted"/>
<dbReference type="PANTHER" id="PTHR43800:SF1">
    <property type="entry name" value="PEPTIDYL-LYSINE N-ACETYLTRANSFERASE YJAB"/>
    <property type="match status" value="1"/>
</dbReference>
<accession>A0A374P347</accession>
<evidence type="ECO:0000259" key="3">
    <source>
        <dbReference type="PROSITE" id="PS51186"/>
    </source>
</evidence>
<dbReference type="EMBL" id="QSON01000015">
    <property type="protein sequence ID" value="RGI98792.1"/>
    <property type="molecule type" value="Genomic_DNA"/>
</dbReference>
<dbReference type="Proteomes" id="UP000263014">
    <property type="component" value="Unassembled WGS sequence"/>
</dbReference>
<dbReference type="PROSITE" id="PS51186">
    <property type="entry name" value="GNAT"/>
    <property type="match status" value="1"/>
</dbReference>
<dbReference type="Gene3D" id="3.40.630.30">
    <property type="match status" value="1"/>
</dbReference>
<reference evidence="4 5" key="1">
    <citation type="submission" date="2018-08" db="EMBL/GenBank/DDBJ databases">
        <title>A genome reference for cultivated species of the human gut microbiota.</title>
        <authorList>
            <person name="Zou Y."/>
            <person name="Xue W."/>
            <person name="Luo G."/>
        </authorList>
    </citation>
    <scope>NUCLEOTIDE SEQUENCE [LARGE SCALE GENOMIC DNA]</scope>
    <source>
        <strain evidence="4 5">TM09-12</strain>
    </source>
</reference>
<name>A0A374P347_9FIRM</name>
<organism evidence="4 5">
    <name type="scientific">Hungatella hathewayi</name>
    <dbReference type="NCBI Taxonomy" id="154046"/>
    <lineage>
        <taxon>Bacteria</taxon>
        <taxon>Bacillati</taxon>
        <taxon>Bacillota</taxon>
        <taxon>Clostridia</taxon>
        <taxon>Lachnospirales</taxon>
        <taxon>Lachnospiraceae</taxon>
        <taxon>Hungatella</taxon>
    </lineage>
</organism>
<dbReference type="RefSeq" id="WP_117632434.1">
    <property type="nucleotide sequence ID" value="NZ_QSON01000015.1"/>
</dbReference>
<protein>
    <submittedName>
        <fullName evidence="4">GNAT family N-acetyltransferase</fullName>
    </submittedName>
</protein>
<evidence type="ECO:0000313" key="5">
    <source>
        <dbReference type="Proteomes" id="UP000263014"/>
    </source>
</evidence>
<gene>
    <name evidence="4" type="ORF">DXD79_24965</name>
</gene>
<dbReference type="GO" id="GO:0016747">
    <property type="term" value="F:acyltransferase activity, transferring groups other than amino-acyl groups"/>
    <property type="evidence" value="ECO:0007669"/>
    <property type="project" value="InterPro"/>
</dbReference>
<dbReference type="Pfam" id="PF13508">
    <property type="entry name" value="Acetyltransf_7"/>
    <property type="match status" value="1"/>
</dbReference>